<organism evidence="2 3">
    <name type="scientific">Chara braunii</name>
    <name type="common">Braun's stonewort</name>
    <dbReference type="NCBI Taxonomy" id="69332"/>
    <lineage>
        <taxon>Eukaryota</taxon>
        <taxon>Viridiplantae</taxon>
        <taxon>Streptophyta</taxon>
        <taxon>Charophyceae</taxon>
        <taxon>Charales</taxon>
        <taxon>Characeae</taxon>
        <taxon>Chara</taxon>
    </lineage>
</organism>
<dbReference type="PANTHER" id="PTHR32166">
    <property type="entry name" value="OSJNBA0013A04.12 PROTEIN"/>
    <property type="match status" value="1"/>
</dbReference>
<dbReference type="OrthoDB" id="2442898at2759"/>
<dbReference type="Pfam" id="PF04937">
    <property type="entry name" value="DUF659"/>
    <property type="match status" value="1"/>
</dbReference>
<dbReference type="Gramene" id="GBG91189">
    <property type="protein sequence ID" value="GBG91189"/>
    <property type="gene ID" value="CBR_g52071"/>
</dbReference>
<dbReference type="EMBL" id="BFEA01000881">
    <property type="protein sequence ID" value="GBG91189.1"/>
    <property type="molecule type" value="Genomic_DNA"/>
</dbReference>
<keyword evidence="3" id="KW-1185">Reference proteome</keyword>
<feature type="domain" description="DUF659" evidence="1">
    <location>
        <begin position="12"/>
        <end position="151"/>
    </location>
</feature>
<sequence>MKCHLKRQPCKRDEMRTKRLDGQHGLVGDDMKSLVRKWKRTGCMLQMDGWSNRRNKPHLNVMASSPIGTVFWKSVCMEGKDKESAAYFKLLDGVIGVLMERVCSKAGKMVEAKYPGIFNAGCTAHALDLALEDMYKRLGWLRDVIDKGNQVGKFVTNINKVLAMFN</sequence>
<gene>
    <name evidence="2" type="ORF">CBR_g52071</name>
</gene>
<proteinExistence type="predicted"/>
<comment type="caution">
    <text evidence="2">The sequence shown here is derived from an EMBL/GenBank/DDBJ whole genome shotgun (WGS) entry which is preliminary data.</text>
</comment>
<dbReference type="InterPro" id="IPR007021">
    <property type="entry name" value="DUF659"/>
</dbReference>
<reference evidence="2 3" key="1">
    <citation type="journal article" date="2018" name="Cell">
        <title>The Chara Genome: Secondary Complexity and Implications for Plant Terrestrialization.</title>
        <authorList>
            <person name="Nishiyama T."/>
            <person name="Sakayama H."/>
            <person name="Vries J.D."/>
            <person name="Buschmann H."/>
            <person name="Saint-Marcoux D."/>
            <person name="Ullrich K.K."/>
            <person name="Haas F.B."/>
            <person name="Vanderstraeten L."/>
            <person name="Becker D."/>
            <person name="Lang D."/>
            <person name="Vosolsobe S."/>
            <person name="Rombauts S."/>
            <person name="Wilhelmsson P.K.I."/>
            <person name="Janitza P."/>
            <person name="Kern R."/>
            <person name="Heyl A."/>
            <person name="Rumpler F."/>
            <person name="Villalobos L.I.A.C."/>
            <person name="Clay J.M."/>
            <person name="Skokan R."/>
            <person name="Toyoda A."/>
            <person name="Suzuki Y."/>
            <person name="Kagoshima H."/>
            <person name="Schijlen E."/>
            <person name="Tajeshwar N."/>
            <person name="Catarino B."/>
            <person name="Hetherington A.J."/>
            <person name="Saltykova A."/>
            <person name="Bonnot C."/>
            <person name="Breuninger H."/>
            <person name="Symeonidi A."/>
            <person name="Radhakrishnan G.V."/>
            <person name="Van Nieuwerburgh F."/>
            <person name="Deforce D."/>
            <person name="Chang C."/>
            <person name="Karol K.G."/>
            <person name="Hedrich R."/>
            <person name="Ulvskov P."/>
            <person name="Glockner G."/>
            <person name="Delwiche C.F."/>
            <person name="Petrasek J."/>
            <person name="Van de Peer Y."/>
            <person name="Friml J."/>
            <person name="Beilby M."/>
            <person name="Dolan L."/>
            <person name="Kohara Y."/>
            <person name="Sugano S."/>
            <person name="Fujiyama A."/>
            <person name="Delaux P.-M."/>
            <person name="Quint M."/>
            <person name="TheiBen G."/>
            <person name="Hagemann M."/>
            <person name="Harholt J."/>
            <person name="Dunand C."/>
            <person name="Zachgo S."/>
            <person name="Langdale J."/>
            <person name="Maumus F."/>
            <person name="Straeten D.V.D."/>
            <person name="Gould S.B."/>
            <person name="Rensing S.A."/>
        </authorList>
    </citation>
    <scope>NUCLEOTIDE SEQUENCE [LARGE SCALE GENOMIC DNA]</scope>
    <source>
        <strain evidence="2 3">S276</strain>
    </source>
</reference>
<dbReference type="Proteomes" id="UP000265515">
    <property type="component" value="Unassembled WGS sequence"/>
</dbReference>
<evidence type="ECO:0000313" key="2">
    <source>
        <dbReference type="EMBL" id="GBG91189.1"/>
    </source>
</evidence>
<evidence type="ECO:0000259" key="1">
    <source>
        <dbReference type="Pfam" id="PF04937"/>
    </source>
</evidence>
<dbReference type="AlphaFoldDB" id="A0A388M9Q5"/>
<protein>
    <recommendedName>
        <fullName evidence="1">DUF659 domain-containing protein</fullName>
    </recommendedName>
</protein>
<accession>A0A388M9Q5</accession>
<dbReference type="PANTHER" id="PTHR32166:SF123">
    <property type="entry name" value="BED-TYPE DOMAIN-CONTAINING PROTEIN"/>
    <property type="match status" value="1"/>
</dbReference>
<name>A0A388M9Q5_CHABU</name>
<evidence type="ECO:0000313" key="3">
    <source>
        <dbReference type="Proteomes" id="UP000265515"/>
    </source>
</evidence>